<dbReference type="InterPro" id="IPR050429">
    <property type="entry name" value="PTS_Glucose_EIICBA"/>
</dbReference>
<dbReference type="KEGG" id="lpg:BB562_16015"/>
<dbReference type="PANTHER" id="PTHR30009">
    <property type="entry name" value="CYTOCHROME C-TYPE SYNTHESIS PROTEIN AND PTS TRANSMEMBRANE COMPONENT"/>
    <property type="match status" value="1"/>
</dbReference>
<dbReference type="Proteomes" id="UP000276249">
    <property type="component" value="Unassembled WGS sequence"/>
</dbReference>
<name>A0A2K9IBD2_LACPE</name>
<dbReference type="PROSITE" id="PS51098">
    <property type="entry name" value="PTS_EIIB_TYPE_1"/>
    <property type="match status" value="1"/>
</dbReference>
<dbReference type="EMBL" id="RDCJ01000027">
    <property type="protein sequence ID" value="RMW51186.1"/>
    <property type="molecule type" value="Genomic_DNA"/>
</dbReference>
<sequence length="197" mass="21988">MGKRNTFSQQAVDYLRDLGGCSNVDAIINCASRIRVTVKDIKLVASNRQFIADGAVNVVRHDKAIQVIVGLDVPQILSVMRQLISGLDIYDAELDEYGLTPIGEKATMLYECFGLDGNIQQITVSNNQIIVQVRDVSWVDPFDIMMQLGIGVTAVKTIDNRIFVDIADATDIARQMLMINMYKSKESMRNDNDQKNN</sequence>
<keyword evidence="5" id="KW-0418">Kinase</keyword>
<evidence type="ECO:0000256" key="6">
    <source>
        <dbReference type="PROSITE-ProRule" id="PRU00421"/>
    </source>
</evidence>
<comment type="caution">
    <text evidence="8">The sequence shown here is derived from an EMBL/GenBank/DDBJ whole genome shotgun (WGS) entry which is preliminary data.</text>
</comment>
<proteinExistence type="predicted"/>
<dbReference type="GO" id="GO:0090563">
    <property type="term" value="F:protein-phosphocysteine-sugar phosphotransferase activity"/>
    <property type="evidence" value="ECO:0007669"/>
    <property type="project" value="TreeGrafter"/>
</dbReference>
<dbReference type="Proteomes" id="UP001267003">
    <property type="component" value="Unassembled WGS sequence"/>
</dbReference>
<dbReference type="SUPFAM" id="SSF55604">
    <property type="entry name" value="Glucose permease domain IIB"/>
    <property type="match status" value="1"/>
</dbReference>
<dbReference type="InterPro" id="IPR001996">
    <property type="entry name" value="PTS_IIB_1"/>
</dbReference>
<dbReference type="InterPro" id="IPR018113">
    <property type="entry name" value="PTrfase_EIIB_Cys"/>
</dbReference>
<dbReference type="GO" id="GO:0016301">
    <property type="term" value="F:kinase activity"/>
    <property type="evidence" value="ECO:0007669"/>
    <property type="project" value="UniProtKB-KW"/>
</dbReference>
<evidence type="ECO:0000256" key="5">
    <source>
        <dbReference type="ARBA" id="ARBA00022777"/>
    </source>
</evidence>
<evidence type="ECO:0000259" key="7">
    <source>
        <dbReference type="PROSITE" id="PS51098"/>
    </source>
</evidence>
<dbReference type="RefSeq" id="WP_101874238.1">
    <property type="nucleotide sequence ID" value="NZ_CP016491.1"/>
</dbReference>
<organism evidence="8 11">
    <name type="scientific">Lactiplantibacillus pentosus</name>
    <name type="common">Lactobacillus pentosus</name>
    <dbReference type="NCBI Taxonomy" id="1589"/>
    <lineage>
        <taxon>Bacteria</taxon>
        <taxon>Bacillati</taxon>
        <taxon>Bacillota</taxon>
        <taxon>Bacilli</taxon>
        <taxon>Lactobacillales</taxon>
        <taxon>Lactobacillaceae</taxon>
        <taxon>Lactiplantibacillus</taxon>
    </lineage>
</organism>
<evidence type="ECO:0000313" key="9">
    <source>
        <dbReference type="EMBL" id="RMW51186.1"/>
    </source>
</evidence>
<reference evidence="8" key="2">
    <citation type="submission" date="2023-08" db="EMBL/GenBank/DDBJ databases">
        <authorList>
            <person name="Page C.A."/>
            <person name="Perez-Diaz I.M."/>
        </authorList>
    </citation>
    <scope>NUCLEOTIDE SEQUENCE</scope>
    <source>
        <strain evidence="8">7.8.46</strain>
    </source>
</reference>
<accession>A0A2K9IBD2</accession>
<reference evidence="9 10" key="1">
    <citation type="submission" date="2018-10" db="EMBL/GenBank/DDBJ databases">
        <title>Genome sequences of five Lactobacillus pentosus strains isolated from brines of traditionally fermented spanish-style green table olives and differences between them.</title>
        <authorList>
            <person name="Jimenez Diaz R."/>
        </authorList>
    </citation>
    <scope>NUCLEOTIDE SEQUENCE [LARGE SCALE GENOMIC DNA]</scope>
    <source>
        <strain evidence="9 10">IG10</strain>
    </source>
</reference>
<dbReference type="Gene3D" id="3.30.1360.60">
    <property type="entry name" value="Glucose permease domain IIB"/>
    <property type="match status" value="1"/>
</dbReference>
<keyword evidence="4" id="KW-0598">Phosphotransferase system</keyword>
<evidence type="ECO:0000256" key="2">
    <source>
        <dbReference type="ARBA" id="ARBA00022597"/>
    </source>
</evidence>
<dbReference type="AlphaFoldDB" id="A0A2K9IBD2"/>
<feature type="active site" description="Phosphocysteine intermediate; for EIIB activity" evidence="6">
    <location>
        <position position="30"/>
    </location>
</feature>
<evidence type="ECO:0000313" key="10">
    <source>
        <dbReference type="Proteomes" id="UP000276249"/>
    </source>
</evidence>
<dbReference type="GO" id="GO:0008982">
    <property type="term" value="F:protein-N(PI)-phosphohistidine-sugar phosphotransferase activity"/>
    <property type="evidence" value="ECO:0007669"/>
    <property type="project" value="InterPro"/>
</dbReference>
<keyword evidence="2 9" id="KW-0762">Sugar transport</keyword>
<feature type="domain" description="PTS EIIB type-1" evidence="7">
    <location>
        <begin position="8"/>
        <end position="90"/>
    </location>
</feature>
<evidence type="ECO:0000313" key="11">
    <source>
        <dbReference type="Proteomes" id="UP001267003"/>
    </source>
</evidence>
<protein>
    <submittedName>
        <fullName evidence="9">PTS sugar transporter subunit IIBC</fullName>
    </submittedName>
    <submittedName>
        <fullName evidence="8">PTS transporter subunit EIIB</fullName>
    </submittedName>
</protein>
<dbReference type="EMBL" id="JAVLAQ010000001">
    <property type="protein sequence ID" value="MDT6989857.1"/>
    <property type="molecule type" value="Genomic_DNA"/>
</dbReference>
<dbReference type="PANTHER" id="PTHR30009:SF4">
    <property type="entry name" value="PTS SYSTEM N-ACETYLGLUCOSAMINE-SPECIFIC EIICBA COMPONENT"/>
    <property type="match status" value="1"/>
</dbReference>
<dbReference type="InterPro" id="IPR036878">
    <property type="entry name" value="Glu_permease_IIB"/>
</dbReference>
<dbReference type="GO" id="GO:0015764">
    <property type="term" value="P:N-acetylglucosamine transport"/>
    <property type="evidence" value="ECO:0007669"/>
    <property type="project" value="TreeGrafter"/>
</dbReference>
<dbReference type="Pfam" id="PF00367">
    <property type="entry name" value="PTS_EIIB"/>
    <property type="match status" value="1"/>
</dbReference>
<evidence type="ECO:0000256" key="3">
    <source>
        <dbReference type="ARBA" id="ARBA00022679"/>
    </source>
</evidence>
<evidence type="ECO:0000313" key="8">
    <source>
        <dbReference type="EMBL" id="MDT6989857.1"/>
    </source>
</evidence>
<keyword evidence="3" id="KW-0808">Transferase</keyword>
<dbReference type="GO" id="GO:0005886">
    <property type="term" value="C:plasma membrane"/>
    <property type="evidence" value="ECO:0007669"/>
    <property type="project" value="TreeGrafter"/>
</dbReference>
<keyword evidence="1" id="KW-0813">Transport</keyword>
<evidence type="ECO:0000256" key="4">
    <source>
        <dbReference type="ARBA" id="ARBA00022683"/>
    </source>
</evidence>
<evidence type="ECO:0000256" key="1">
    <source>
        <dbReference type="ARBA" id="ARBA00022448"/>
    </source>
</evidence>
<dbReference type="GO" id="GO:0009401">
    <property type="term" value="P:phosphoenolpyruvate-dependent sugar phosphotransferase system"/>
    <property type="evidence" value="ECO:0007669"/>
    <property type="project" value="UniProtKB-KW"/>
</dbReference>
<gene>
    <name evidence="9" type="ORF">D6U18_02320</name>
    <name evidence="8" type="ORF">RI536_07025</name>
</gene>